<sequence>MRCTARPSRPPRHCSTSTATPRAGWKAKHWTRSRRSMTCAS</sequence>
<organism evidence="2 3">
    <name type="scientific">Vanrija humicola</name>
    <name type="common">Yeast</name>
    <name type="synonym">Cryptococcus humicola</name>
    <dbReference type="NCBI Taxonomy" id="5417"/>
    <lineage>
        <taxon>Eukaryota</taxon>
        <taxon>Fungi</taxon>
        <taxon>Dikarya</taxon>
        <taxon>Basidiomycota</taxon>
        <taxon>Agaricomycotina</taxon>
        <taxon>Tremellomycetes</taxon>
        <taxon>Trichosporonales</taxon>
        <taxon>Trichosporonaceae</taxon>
        <taxon>Vanrija</taxon>
    </lineage>
</organism>
<evidence type="ECO:0000256" key="1">
    <source>
        <dbReference type="SAM" id="MobiDB-lite"/>
    </source>
</evidence>
<accession>A0A7D8V0U1</accession>
<evidence type="ECO:0000313" key="2">
    <source>
        <dbReference type="EMBL" id="TXT11187.1"/>
    </source>
</evidence>
<protein>
    <submittedName>
        <fullName evidence="2">Uncharacterized protein</fullName>
    </submittedName>
</protein>
<gene>
    <name evidence="2" type="ORF">VHUM_01938</name>
</gene>
<feature type="compositionally biased region" description="Basic residues" evidence="1">
    <location>
        <begin position="25"/>
        <end position="35"/>
    </location>
</feature>
<comment type="caution">
    <text evidence="2">The sequence shown here is derived from an EMBL/GenBank/DDBJ whole genome shotgun (WGS) entry which is preliminary data.</text>
</comment>
<evidence type="ECO:0000313" key="3">
    <source>
        <dbReference type="Proteomes" id="UP000473826"/>
    </source>
</evidence>
<feature type="region of interest" description="Disordered" evidence="1">
    <location>
        <begin position="1"/>
        <end position="41"/>
    </location>
</feature>
<name>A0A7D8V0U1_VANHU</name>
<dbReference type="Proteomes" id="UP000473826">
    <property type="component" value="Unassembled WGS sequence"/>
</dbReference>
<dbReference type="AlphaFoldDB" id="A0A7D8V0U1"/>
<proteinExistence type="predicted"/>
<keyword evidence="3" id="KW-1185">Reference proteome</keyword>
<reference evidence="2 3" key="1">
    <citation type="journal article" date="2019" name="PLoS Genet.">
        <title>Convergent evolution of linked mating-type loci in basidiomycete fungi.</title>
        <authorList>
            <person name="Sun S."/>
            <person name="Coelho M.A."/>
            <person name="Heitman J."/>
            <person name="Nowrousian M."/>
        </authorList>
    </citation>
    <scope>NUCLEOTIDE SEQUENCE [LARGE SCALE GENOMIC DNA]</scope>
    <source>
        <strain evidence="2 3">CBS 4282</strain>
    </source>
</reference>
<dbReference type="EMBL" id="QKWK01000004">
    <property type="protein sequence ID" value="TXT11187.1"/>
    <property type="molecule type" value="Genomic_DNA"/>
</dbReference>